<keyword evidence="3" id="KW-1185">Reference proteome</keyword>
<gene>
    <name evidence="2" type="ORF">Adt_06228</name>
</gene>
<dbReference type="EMBL" id="JBFOLK010000002">
    <property type="protein sequence ID" value="KAL2532877.1"/>
    <property type="molecule type" value="Genomic_DNA"/>
</dbReference>
<evidence type="ECO:0000313" key="3">
    <source>
        <dbReference type="Proteomes" id="UP001604336"/>
    </source>
</evidence>
<evidence type="ECO:0000313" key="2">
    <source>
        <dbReference type="EMBL" id="KAL2532877.1"/>
    </source>
</evidence>
<protein>
    <submittedName>
        <fullName evidence="2">Uncharacterized protein</fullName>
    </submittedName>
</protein>
<name>A0ABD1V6C0_9LAMI</name>
<organism evidence="2 3">
    <name type="scientific">Abeliophyllum distichum</name>
    <dbReference type="NCBI Taxonomy" id="126358"/>
    <lineage>
        <taxon>Eukaryota</taxon>
        <taxon>Viridiplantae</taxon>
        <taxon>Streptophyta</taxon>
        <taxon>Embryophyta</taxon>
        <taxon>Tracheophyta</taxon>
        <taxon>Spermatophyta</taxon>
        <taxon>Magnoliopsida</taxon>
        <taxon>eudicotyledons</taxon>
        <taxon>Gunneridae</taxon>
        <taxon>Pentapetalae</taxon>
        <taxon>asterids</taxon>
        <taxon>lamiids</taxon>
        <taxon>Lamiales</taxon>
        <taxon>Oleaceae</taxon>
        <taxon>Forsythieae</taxon>
        <taxon>Abeliophyllum</taxon>
    </lineage>
</organism>
<dbReference type="AlphaFoldDB" id="A0ABD1V6C0"/>
<proteinExistence type="predicted"/>
<feature type="region of interest" description="Disordered" evidence="1">
    <location>
        <begin position="11"/>
        <end position="33"/>
    </location>
</feature>
<accession>A0ABD1V6C0</accession>
<evidence type="ECO:0000256" key="1">
    <source>
        <dbReference type="SAM" id="MobiDB-lite"/>
    </source>
</evidence>
<dbReference type="Proteomes" id="UP001604336">
    <property type="component" value="Unassembled WGS sequence"/>
</dbReference>
<comment type="caution">
    <text evidence="2">The sequence shown here is derived from an EMBL/GenBank/DDBJ whole genome shotgun (WGS) entry which is preliminary data.</text>
</comment>
<sequence>MAEVACVLECGEGTSNGGQNAHDNSDEKDDGMTNIDEEIDLEVERRIKRVLYINLLKQIYKEGNPVIDLLDEQSGRLFDYYVLYGTPKRRKIVPCTEKYGLTPEIVPSSTDGEEP</sequence>
<reference evidence="3" key="1">
    <citation type="submission" date="2024-07" db="EMBL/GenBank/DDBJ databases">
        <title>Two chromosome-level genome assemblies of Korean endemic species Abeliophyllum distichum and Forsythia ovata (Oleaceae).</title>
        <authorList>
            <person name="Jang H."/>
        </authorList>
    </citation>
    <scope>NUCLEOTIDE SEQUENCE [LARGE SCALE GENOMIC DNA]</scope>
</reference>